<accession>A0A7M7PLM8</accession>
<organism evidence="2 3">
    <name type="scientific">Strongylocentrotus purpuratus</name>
    <name type="common">Purple sea urchin</name>
    <dbReference type="NCBI Taxonomy" id="7668"/>
    <lineage>
        <taxon>Eukaryota</taxon>
        <taxon>Metazoa</taxon>
        <taxon>Echinodermata</taxon>
        <taxon>Eleutherozoa</taxon>
        <taxon>Echinozoa</taxon>
        <taxon>Echinoidea</taxon>
        <taxon>Euechinoidea</taxon>
        <taxon>Echinacea</taxon>
        <taxon>Camarodonta</taxon>
        <taxon>Echinidea</taxon>
        <taxon>Strongylocentrotidae</taxon>
        <taxon>Strongylocentrotus</taxon>
    </lineage>
</organism>
<dbReference type="InterPro" id="IPR015421">
    <property type="entry name" value="PyrdxlP-dep_Trfase_major"/>
</dbReference>
<dbReference type="InterPro" id="IPR015422">
    <property type="entry name" value="PyrdxlP-dep_Trfase_small"/>
</dbReference>
<dbReference type="Gene3D" id="3.90.1150.10">
    <property type="entry name" value="Aspartate Aminotransferase, domain 1"/>
    <property type="match status" value="1"/>
</dbReference>
<dbReference type="AlphaFoldDB" id="A0A7M7PLM8"/>
<dbReference type="OrthoDB" id="7042322at2759"/>
<protein>
    <submittedName>
        <fullName evidence="2">Uncharacterized protein</fullName>
    </submittedName>
</protein>
<dbReference type="KEGG" id="spu:100889838"/>
<evidence type="ECO:0000256" key="1">
    <source>
        <dbReference type="SAM" id="MobiDB-lite"/>
    </source>
</evidence>
<dbReference type="Gene3D" id="3.40.640.10">
    <property type="entry name" value="Type I PLP-dependent aspartate aminotransferase-like (Major domain)"/>
    <property type="match status" value="1"/>
</dbReference>
<keyword evidence="3" id="KW-1185">Reference proteome</keyword>
<reference evidence="3" key="1">
    <citation type="submission" date="2015-02" db="EMBL/GenBank/DDBJ databases">
        <title>Genome sequencing for Strongylocentrotus purpuratus.</title>
        <authorList>
            <person name="Murali S."/>
            <person name="Liu Y."/>
            <person name="Vee V."/>
            <person name="English A."/>
            <person name="Wang M."/>
            <person name="Skinner E."/>
            <person name="Han Y."/>
            <person name="Muzny D.M."/>
            <person name="Worley K.C."/>
            <person name="Gibbs R.A."/>
        </authorList>
    </citation>
    <scope>NUCLEOTIDE SEQUENCE</scope>
</reference>
<sequence length="206" mass="23291">MASERDISKRVESCSAFEFQLKDTMIAIWSNEYDEDHNKEGIINLSTAHNEAIQDLITEKLNQPDFMTWDSTMLPYNGHRNGSLRLRKALSEFLSYCSGQKAPETLDPEKVYFLTALPICLPDSIKKEKILTDLYIISLFGNYPLDKFPSKLLPGQPQLHPDNYPQTTTPGQVPHTTTPAEITILQGKFPQTTTFLGNRPLGHIPP</sequence>
<dbReference type="GeneID" id="100889838"/>
<name>A0A7M7PLM8_STRPU</name>
<reference evidence="2" key="2">
    <citation type="submission" date="2021-01" db="UniProtKB">
        <authorList>
            <consortium name="EnsemblMetazoa"/>
        </authorList>
    </citation>
    <scope>IDENTIFICATION</scope>
</reference>
<evidence type="ECO:0000313" key="2">
    <source>
        <dbReference type="EnsemblMetazoa" id="XP_030853068"/>
    </source>
</evidence>
<dbReference type="RefSeq" id="XP_030853068.1">
    <property type="nucleotide sequence ID" value="XM_030997208.1"/>
</dbReference>
<feature type="region of interest" description="Disordered" evidence="1">
    <location>
        <begin position="154"/>
        <end position="173"/>
    </location>
</feature>
<dbReference type="Proteomes" id="UP000007110">
    <property type="component" value="Unassembled WGS sequence"/>
</dbReference>
<dbReference type="EnsemblMetazoa" id="XM_030997208">
    <property type="protein sequence ID" value="XP_030853068"/>
    <property type="gene ID" value="LOC100889838"/>
</dbReference>
<proteinExistence type="predicted"/>
<evidence type="ECO:0000313" key="3">
    <source>
        <dbReference type="Proteomes" id="UP000007110"/>
    </source>
</evidence>
<dbReference type="InParanoid" id="A0A7M7PLM8"/>